<sequence length="102" mass="11677">MSQRVDERPTMFDFCKRCGLPLRYRLPRTLCWIIYPDGHRAPMVTSVPRRDGLCESCARKLGLKRVPTLTWEEYKAMSTDEFLDLVDGQVEESPTPSAAVNA</sequence>
<dbReference type="AlphaFoldDB" id="A0A0L6W2T9"/>
<dbReference type="Proteomes" id="UP000037175">
    <property type="component" value="Unassembled WGS sequence"/>
</dbReference>
<proteinExistence type="predicted"/>
<accession>A0A0L6W2T9</accession>
<evidence type="ECO:0000313" key="1">
    <source>
        <dbReference type="EMBL" id="KNZ69394.1"/>
    </source>
</evidence>
<dbReference type="EMBL" id="LGTE01000013">
    <property type="protein sequence ID" value="KNZ69394.1"/>
    <property type="molecule type" value="Genomic_DNA"/>
</dbReference>
<comment type="caution">
    <text evidence="1">The sequence shown here is derived from an EMBL/GenBank/DDBJ whole genome shotgun (WGS) entry which is preliminary data.</text>
</comment>
<name>A0A0L6W2T9_9FIRM</name>
<protein>
    <submittedName>
        <fullName evidence="1">Uncharacterized protein</fullName>
    </submittedName>
</protein>
<gene>
    <name evidence="1" type="ORF">Tfer_2033</name>
</gene>
<reference evidence="2" key="1">
    <citation type="submission" date="2015-07" db="EMBL/GenBank/DDBJ databases">
        <title>Complete Genome of Thermincola ferriacetica strain Z-0001T.</title>
        <authorList>
            <person name="Lusk B."/>
            <person name="Badalamenti J.P."/>
            <person name="Parameswaran P."/>
            <person name="Bond D.R."/>
            <person name="Torres C.I."/>
        </authorList>
    </citation>
    <scope>NUCLEOTIDE SEQUENCE [LARGE SCALE GENOMIC DNA]</scope>
    <source>
        <strain evidence="2">Z-0001</strain>
    </source>
</reference>
<keyword evidence="2" id="KW-1185">Reference proteome</keyword>
<organism evidence="1 2">
    <name type="scientific">Thermincola ferriacetica</name>
    <dbReference type="NCBI Taxonomy" id="281456"/>
    <lineage>
        <taxon>Bacteria</taxon>
        <taxon>Bacillati</taxon>
        <taxon>Bacillota</taxon>
        <taxon>Clostridia</taxon>
        <taxon>Eubacteriales</taxon>
        <taxon>Thermincolaceae</taxon>
        <taxon>Thermincola</taxon>
    </lineage>
</organism>
<evidence type="ECO:0000313" key="2">
    <source>
        <dbReference type="Proteomes" id="UP000037175"/>
    </source>
</evidence>